<proteinExistence type="inferred from homology"/>
<dbReference type="SMART" id="SM00543">
    <property type="entry name" value="MIF4G"/>
    <property type="match status" value="1"/>
</dbReference>
<name>A0A2P8A8W8_9PEZI</name>
<sequence>MSRSERSGPTGPKLPKVLQDQIGANGTGKKSRNAPTRKDRRKQERQQKKGPRPHQKTAWAMSKQKRVYPQARPKGAKQKFATPVASKAKQTDEDEFDIDDENLDPEDDDLEKDSSDVESDASEELVQEPPPAKLSKTARARLEQDDDEIAALERKLGIKKGKKAWAPDGEDDGLDDLLGEIDDAVTGDYKGGKRKLEEDDEWLRQKRRKLESQKQVAQKQVEEEFTRFSDEDEASDADEESDEDLEDDDEENMDGLEDDEDEESMEHLDDESDEEVSTKAPTKRENPYRAPVTDNEPTVAKYIPPSLRKAATTQDESVVRLHRKIQGLVNRLSESNMLSILSSVEALYQDNARGHVTEGLINTLISLVADSDSLSDTFIILHGAFIAGLYRLIGIDFGAQLLERIIHSLDSSSAADTTSSKKEANLVTLLSTLYSFSIITSTIIYDLIRHYISTLSESHTELLLRIIRTCGPQLRSDDPTSLKDVVSLIQTRTSSAAGPPPSVRQQFMLETITDLKNNRLKSGFGASASRAEMLTRMKKMLGTVKGRASARGSAEPLRVTLRDIREVEKKGKWWLVGASWRDPGKVGDEEEEGGDEEGKGDVMMGIVEKREREKGDDAAAEMLALARRLGMNTDVRRGLFVAIMAAADFRDAVTRVNKLGLKKSQLGEVPRVLVRCVMAEGGWNPYYALVAKELCGARREVRMGFQFEMWDCFKKMGESVSGEEADEEDENGEGKMQTREVVALAKLFAALVKNEAVPITALKKLDFAYLKPKTGLFLEIMLTAVILDKGKGGDAVEILSKAKEEEGLRLGFRWWIGEVLSKSEVPEKKRHREKVKTVCEAVIQNLAEEGTGIADEEDSG</sequence>
<feature type="compositionally biased region" description="Acidic residues" evidence="4">
    <location>
        <begin position="230"/>
        <end position="275"/>
    </location>
</feature>
<dbReference type="OrthoDB" id="361797at2759"/>
<dbReference type="Pfam" id="PF02854">
    <property type="entry name" value="MIF4G"/>
    <property type="match status" value="1"/>
</dbReference>
<feature type="domain" description="MI" evidence="5">
    <location>
        <begin position="634"/>
        <end position="767"/>
    </location>
</feature>
<protein>
    <recommendedName>
        <fullName evidence="5">MI domain-containing protein</fullName>
    </recommendedName>
</protein>
<keyword evidence="7" id="KW-1185">Reference proteome</keyword>
<gene>
    <name evidence="6" type="ORF">B9Z65_6529</name>
</gene>
<dbReference type="Pfam" id="PF02847">
    <property type="entry name" value="MA3"/>
    <property type="match status" value="1"/>
</dbReference>
<feature type="compositionally biased region" description="Basic and acidic residues" evidence="4">
    <location>
        <begin position="220"/>
        <end position="229"/>
    </location>
</feature>
<dbReference type="STRING" id="40998.A0A2P8A8W8"/>
<dbReference type="SMART" id="SM00544">
    <property type="entry name" value="MA3"/>
    <property type="match status" value="1"/>
</dbReference>
<accession>A0A2P8A8W8</accession>
<dbReference type="GO" id="GO:0042274">
    <property type="term" value="P:ribosomal small subunit biogenesis"/>
    <property type="evidence" value="ECO:0007669"/>
    <property type="project" value="TreeGrafter"/>
</dbReference>
<reference evidence="6 7" key="1">
    <citation type="submission" date="2017-05" db="EMBL/GenBank/DDBJ databases">
        <title>Draft genome sequence of Elsinoe australis.</title>
        <authorList>
            <person name="Cheng Q."/>
        </authorList>
    </citation>
    <scope>NUCLEOTIDE SEQUENCE [LARGE SCALE GENOMIC DNA]</scope>
    <source>
        <strain evidence="6 7">NL1</strain>
    </source>
</reference>
<feature type="region of interest" description="Disordered" evidence="4">
    <location>
        <begin position="207"/>
        <end position="305"/>
    </location>
</feature>
<evidence type="ECO:0000313" key="7">
    <source>
        <dbReference type="Proteomes" id="UP000243723"/>
    </source>
</evidence>
<evidence type="ECO:0000256" key="2">
    <source>
        <dbReference type="ARBA" id="ARBA00006856"/>
    </source>
</evidence>
<dbReference type="EMBL" id="NHZQ01000060">
    <property type="protein sequence ID" value="PSK56905.1"/>
    <property type="molecule type" value="Genomic_DNA"/>
</dbReference>
<dbReference type="Gene3D" id="1.25.40.180">
    <property type="match status" value="1"/>
</dbReference>
<dbReference type="InterPro" id="IPR003891">
    <property type="entry name" value="Initiation_fac_eIF4g_MI"/>
</dbReference>
<evidence type="ECO:0000259" key="5">
    <source>
        <dbReference type="PROSITE" id="PS51366"/>
    </source>
</evidence>
<evidence type="ECO:0000256" key="4">
    <source>
        <dbReference type="SAM" id="MobiDB-lite"/>
    </source>
</evidence>
<dbReference type="AlphaFoldDB" id="A0A2P8A8W8"/>
<dbReference type="InterPro" id="IPR016024">
    <property type="entry name" value="ARM-type_fold"/>
</dbReference>
<dbReference type="PROSITE" id="PS51366">
    <property type="entry name" value="MI"/>
    <property type="match status" value="1"/>
</dbReference>
<dbReference type="InterPro" id="IPR050781">
    <property type="entry name" value="CWC22_splicing_factor"/>
</dbReference>
<dbReference type="PANTHER" id="PTHR18034:SF4">
    <property type="entry name" value="NUCLEOLAR MIF4G DOMAIN-CONTAINING PROTEIN 1"/>
    <property type="match status" value="1"/>
</dbReference>
<feature type="region of interest" description="Disordered" evidence="4">
    <location>
        <begin position="1"/>
        <end position="178"/>
    </location>
</feature>
<dbReference type="GO" id="GO:0005730">
    <property type="term" value="C:nucleolus"/>
    <property type="evidence" value="ECO:0007669"/>
    <property type="project" value="UniProtKB-SubCell"/>
</dbReference>
<dbReference type="SUPFAM" id="SSF48371">
    <property type="entry name" value="ARM repeat"/>
    <property type="match status" value="1"/>
</dbReference>
<comment type="caution">
    <text evidence="6">The sequence shown here is derived from an EMBL/GenBank/DDBJ whole genome shotgun (WGS) entry which is preliminary data.</text>
</comment>
<dbReference type="Proteomes" id="UP000243723">
    <property type="component" value="Unassembled WGS sequence"/>
</dbReference>
<feature type="compositionally biased region" description="Acidic residues" evidence="4">
    <location>
        <begin position="92"/>
        <end position="126"/>
    </location>
</feature>
<dbReference type="PROSITE" id="PS00018">
    <property type="entry name" value="EF_HAND_1"/>
    <property type="match status" value="1"/>
</dbReference>
<comment type="subcellular location">
    <subcellularLocation>
        <location evidence="1">Nucleus</location>
        <location evidence="1">Nucleolus</location>
    </subcellularLocation>
</comment>
<keyword evidence="3" id="KW-0539">Nucleus</keyword>
<organism evidence="6 7">
    <name type="scientific">Elsinoe australis</name>
    <dbReference type="NCBI Taxonomy" id="40998"/>
    <lineage>
        <taxon>Eukaryota</taxon>
        <taxon>Fungi</taxon>
        <taxon>Dikarya</taxon>
        <taxon>Ascomycota</taxon>
        <taxon>Pezizomycotina</taxon>
        <taxon>Dothideomycetes</taxon>
        <taxon>Dothideomycetidae</taxon>
        <taxon>Myriangiales</taxon>
        <taxon>Elsinoaceae</taxon>
        <taxon>Elsinoe</taxon>
    </lineage>
</organism>
<dbReference type="PANTHER" id="PTHR18034">
    <property type="entry name" value="CELL CYCLE CONTROL PROTEIN CWF22-RELATED"/>
    <property type="match status" value="1"/>
</dbReference>
<dbReference type="InterPro" id="IPR003890">
    <property type="entry name" value="MIF4G-like_typ-3"/>
</dbReference>
<evidence type="ECO:0000256" key="3">
    <source>
        <dbReference type="ARBA" id="ARBA00023242"/>
    </source>
</evidence>
<dbReference type="GO" id="GO:0003723">
    <property type="term" value="F:RNA binding"/>
    <property type="evidence" value="ECO:0007669"/>
    <property type="project" value="InterPro"/>
</dbReference>
<dbReference type="InterPro" id="IPR018247">
    <property type="entry name" value="EF_Hand_1_Ca_BS"/>
</dbReference>
<evidence type="ECO:0000313" key="6">
    <source>
        <dbReference type="EMBL" id="PSK56905.1"/>
    </source>
</evidence>
<comment type="similarity">
    <text evidence="2">Belongs to the CWC22 family.</text>
</comment>
<feature type="compositionally biased region" description="Acidic residues" evidence="4">
    <location>
        <begin position="168"/>
        <end position="178"/>
    </location>
</feature>
<evidence type="ECO:0000256" key="1">
    <source>
        <dbReference type="ARBA" id="ARBA00004604"/>
    </source>
</evidence>